<evidence type="ECO:0000256" key="1">
    <source>
        <dbReference type="ARBA" id="ARBA00022630"/>
    </source>
</evidence>
<dbReference type="InterPro" id="IPR036318">
    <property type="entry name" value="FAD-bd_PCMH-like_sf"/>
</dbReference>
<dbReference type="Gene3D" id="3.30.465.10">
    <property type="match status" value="1"/>
</dbReference>
<dbReference type="GO" id="GO:0016491">
    <property type="term" value="F:oxidoreductase activity"/>
    <property type="evidence" value="ECO:0007669"/>
    <property type="project" value="UniProtKB-KW"/>
</dbReference>
<sequence>MIAFNFEYYKPDSLDEAVKLYKELSKSGKEPLYYSGGTEIITMARRNDLVTKAVIDIKGIPECNVFEIKGNQLIIGAAVTLNHIAENKLIPFLSETADFPADHTSRNKITIGGNICGKIIYKEAVLGHLIGDSSVSIYGKKGKRILPIIQAFNQKLQLKKGEFLFQLSTEISYSNLPYISVKKTKQGKMEYPLISMAALKKNNNIQMAFSGVCSFPFRSMEMEKYINNRTLTKEQRIEQAISHLPAPIFGNIQGSSEYKKFVLKNLLEYTLETLDGEGR</sequence>
<dbReference type="SUPFAM" id="SSF55447">
    <property type="entry name" value="CO dehydrogenase flavoprotein C-terminal domain-like"/>
    <property type="match status" value="1"/>
</dbReference>
<dbReference type="AlphaFoldDB" id="A0A1L3NB70"/>
<evidence type="ECO:0000313" key="5">
    <source>
        <dbReference type="EMBL" id="APH13365.1"/>
    </source>
</evidence>
<dbReference type="Gene3D" id="3.30.390.50">
    <property type="entry name" value="CO dehydrogenase flavoprotein, C-terminal domain"/>
    <property type="match status" value="1"/>
</dbReference>
<dbReference type="STRING" id="413999.CBO0259"/>
<keyword evidence="1" id="KW-0285">Flavoprotein</keyword>
<dbReference type="InterPro" id="IPR005107">
    <property type="entry name" value="CO_DH_flav_C"/>
</dbReference>
<evidence type="ECO:0000256" key="2">
    <source>
        <dbReference type="ARBA" id="ARBA00022827"/>
    </source>
</evidence>
<dbReference type="EMBL" id="CP013243">
    <property type="protein sequence ID" value="APH13365.1"/>
    <property type="molecule type" value="Genomic_DNA"/>
</dbReference>
<dbReference type="PANTHER" id="PTHR42659:SF2">
    <property type="entry name" value="XANTHINE DEHYDROGENASE SUBUNIT C-RELATED"/>
    <property type="match status" value="1"/>
</dbReference>
<feature type="domain" description="FAD-binding PCMH-type" evidence="4">
    <location>
        <begin position="1"/>
        <end position="174"/>
    </location>
</feature>
<gene>
    <name evidence="5" type="ORF">NPD5_1844</name>
</gene>
<dbReference type="InterPro" id="IPR016169">
    <property type="entry name" value="FAD-bd_PCMH_sub2"/>
</dbReference>
<keyword evidence="3" id="KW-0560">Oxidoreductase</keyword>
<reference evidence="5 6" key="1">
    <citation type="submission" date="2015-11" db="EMBL/GenBank/DDBJ databases">
        <authorList>
            <person name="Hill K.K."/>
            <person name="Shirey T.B."/>
            <person name="Raphael B."/>
            <person name="Daligault H.E."/>
            <person name="Davenport K.W."/>
            <person name="Bruce D.C."/>
            <person name="Foley B.T."/>
            <person name="Johnson S.L."/>
        </authorList>
    </citation>
    <scope>NUCLEOTIDE SEQUENCE [LARGE SCALE GENOMIC DNA]</scope>
    <source>
        <strain evidence="5 6">CDC_1632</strain>
    </source>
</reference>
<name>A0A1L3NB70_CLOSG</name>
<keyword evidence="2" id="KW-0274">FAD</keyword>
<protein>
    <submittedName>
        <fullName evidence="5">FAD binding domain in molybdopterin dehydrogenase family protein</fullName>
    </submittedName>
</protein>
<dbReference type="InterPro" id="IPR016166">
    <property type="entry name" value="FAD-bd_PCMH"/>
</dbReference>
<dbReference type="InterPro" id="IPR051312">
    <property type="entry name" value="Diverse_Substr_Oxidored"/>
</dbReference>
<evidence type="ECO:0000313" key="6">
    <source>
        <dbReference type="Proteomes" id="UP000182204"/>
    </source>
</evidence>
<dbReference type="Gene3D" id="3.30.43.10">
    <property type="entry name" value="Uridine Diphospho-n-acetylenolpyruvylglucosamine Reductase, domain 2"/>
    <property type="match status" value="1"/>
</dbReference>
<dbReference type="SUPFAM" id="SSF56176">
    <property type="entry name" value="FAD-binding/transporter-associated domain-like"/>
    <property type="match status" value="1"/>
</dbReference>
<dbReference type="PROSITE" id="PS51387">
    <property type="entry name" value="FAD_PCMH"/>
    <property type="match status" value="1"/>
</dbReference>
<evidence type="ECO:0000259" key="4">
    <source>
        <dbReference type="PROSITE" id="PS51387"/>
    </source>
</evidence>
<dbReference type="InterPro" id="IPR036683">
    <property type="entry name" value="CO_DH_flav_C_dom_sf"/>
</dbReference>
<accession>A0A1L3NB70</accession>
<dbReference type="PANTHER" id="PTHR42659">
    <property type="entry name" value="XANTHINE DEHYDROGENASE SUBUNIT C-RELATED"/>
    <property type="match status" value="1"/>
</dbReference>
<proteinExistence type="predicted"/>
<dbReference type="RefSeq" id="WP_072585554.1">
    <property type="nucleotide sequence ID" value="NZ_CP013243.1"/>
</dbReference>
<dbReference type="Proteomes" id="UP000182204">
    <property type="component" value="Chromosome"/>
</dbReference>
<organism evidence="5 6">
    <name type="scientific">Clostridium sporogenes</name>
    <dbReference type="NCBI Taxonomy" id="1509"/>
    <lineage>
        <taxon>Bacteria</taxon>
        <taxon>Bacillati</taxon>
        <taxon>Bacillota</taxon>
        <taxon>Clostridia</taxon>
        <taxon>Eubacteriales</taxon>
        <taxon>Clostridiaceae</taxon>
        <taxon>Clostridium</taxon>
    </lineage>
</organism>
<dbReference type="InterPro" id="IPR002346">
    <property type="entry name" value="Mopterin_DH_FAD-bd"/>
</dbReference>
<dbReference type="InterPro" id="IPR016167">
    <property type="entry name" value="FAD-bd_PCMH_sub1"/>
</dbReference>
<dbReference type="GO" id="GO:0071949">
    <property type="term" value="F:FAD binding"/>
    <property type="evidence" value="ECO:0007669"/>
    <property type="project" value="InterPro"/>
</dbReference>
<dbReference type="SMART" id="SM01092">
    <property type="entry name" value="CO_deh_flav_C"/>
    <property type="match status" value="1"/>
</dbReference>
<dbReference type="Pfam" id="PF00941">
    <property type="entry name" value="FAD_binding_5"/>
    <property type="match status" value="1"/>
</dbReference>
<evidence type="ECO:0000256" key="3">
    <source>
        <dbReference type="ARBA" id="ARBA00023002"/>
    </source>
</evidence>